<sequence length="135" mass="15307">MGCEKSSFSVYNSNHLHLTQNTTEPWVEMLYNCFDRVLKSEDDDNRTLSECCQVNGLKTGIYRFSDDCLDCVCSQTNCLAAPRMHEVSDFLDDMGISFFDTTGDDVFFNDTENMAEANFVIDDESDDEEGSKSNL</sequence>
<protein>
    <submittedName>
        <fullName evidence="1">Uncharacterized protein</fullName>
    </submittedName>
</protein>
<dbReference type="EMBL" id="JWZT01002655">
    <property type="protein sequence ID" value="KII68997.1"/>
    <property type="molecule type" value="Genomic_DNA"/>
</dbReference>
<accession>A0A0C2N530</accession>
<gene>
    <name evidence="1" type="ORF">RF11_05305</name>
</gene>
<dbReference type="AlphaFoldDB" id="A0A0C2N530"/>
<organism evidence="1 2">
    <name type="scientific">Thelohanellus kitauei</name>
    <name type="common">Myxosporean</name>
    <dbReference type="NCBI Taxonomy" id="669202"/>
    <lineage>
        <taxon>Eukaryota</taxon>
        <taxon>Metazoa</taxon>
        <taxon>Cnidaria</taxon>
        <taxon>Myxozoa</taxon>
        <taxon>Myxosporea</taxon>
        <taxon>Bivalvulida</taxon>
        <taxon>Platysporina</taxon>
        <taxon>Myxobolidae</taxon>
        <taxon>Thelohanellus</taxon>
    </lineage>
</organism>
<dbReference type="Proteomes" id="UP000031668">
    <property type="component" value="Unassembled WGS sequence"/>
</dbReference>
<proteinExistence type="predicted"/>
<name>A0A0C2N530_THEKT</name>
<evidence type="ECO:0000313" key="2">
    <source>
        <dbReference type="Proteomes" id="UP000031668"/>
    </source>
</evidence>
<comment type="caution">
    <text evidence="1">The sequence shown here is derived from an EMBL/GenBank/DDBJ whole genome shotgun (WGS) entry which is preliminary data.</text>
</comment>
<evidence type="ECO:0000313" key="1">
    <source>
        <dbReference type="EMBL" id="KII68997.1"/>
    </source>
</evidence>
<reference evidence="1 2" key="1">
    <citation type="journal article" date="2014" name="Genome Biol. Evol.">
        <title>The genome of the myxosporean Thelohanellus kitauei shows adaptations to nutrient acquisition within its fish host.</title>
        <authorList>
            <person name="Yang Y."/>
            <person name="Xiong J."/>
            <person name="Zhou Z."/>
            <person name="Huo F."/>
            <person name="Miao W."/>
            <person name="Ran C."/>
            <person name="Liu Y."/>
            <person name="Zhang J."/>
            <person name="Feng J."/>
            <person name="Wang M."/>
            <person name="Wang M."/>
            <person name="Wang L."/>
            <person name="Yao B."/>
        </authorList>
    </citation>
    <scope>NUCLEOTIDE SEQUENCE [LARGE SCALE GENOMIC DNA]</scope>
    <source>
        <strain evidence="1">Wuqing</strain>
    </source>
</reference>
<keyword evidence="2" id="KW-1185">Reference proteome</keyword>